<dbReference type="Proteomes" id="UP000058857">
    <property type="component" value="Chromosome 1"/>
</dbReference>
<dbReference type="AlphaFoldDB" id="A0A0S2ISW1"/>
<organism evidence="1">
    <name type="scientific">Leptospira borgpetersenii serovar Ballum</name>
    <dbReference type="NCBI Taxonomy" id="280505"/>
    <lineage>
        <taxon>Bacteria</taxon>
        <taxon>Pseudomonadati</taxon>
        <taxon>Spirochaetota</taxon>
        <taxon>Spirochaetia</taxon>
        <taxon>Leptospirales</taxon>
        <taxon>Leptospiraceae</taxon>
        <taxon>Leptospira</taxon>
    </lineage>
</organism>
<accession>A0A0S2ISW1</accession>
<dbReference type="PATRIC" id="fig|280505.15.peg.2297"/>
<protein>
    <submittedName>
        <fullName evidence="1">Uncharacterized protein</fullName>
    </submittedName>
</protein>
<dbReference type="EMBL" id="CP012029">
    <property type="protein sequence ID" value="ALO26597.1"/>
    <property type="molecule type" value="Genomic_DNA"/>
</dbReference>
<gene>
    <name evidence="1" type="ORF">LBBP_02351</name>
</gene>
<evidence type="ECO:0000313" key="1">
    <source>
        <dbReference type="EMBL" id="ALO26597.1"/>
    </source>
</evidence>
<reference evidence="1 2" key="1">
    <citation type="journal article" date="2015" name="PLoS Negl. Trop. Dis.">
        <title>Distribution of Plasmids in Distinct Leptospira Pathogenic Species.</title>
        <authorList>
            <person name="Wang Y."/>
            <person name="Zhuang X."/>
            <person name="Zhong Y."/>
            <person name="Zhang C."/>
            <person name="Zhang Y."/>
            <person name="Zeng L."/>
            <person name="Zhu Y."/>
            <person name="He P."/>
            <person name="Dong K."/>
            <person name="Pal U."/>
            <person name="Guo X."/>
            <person name="Qin J."/>
        </authorList>
    </citation>
    <scope>NUCLEOTIDE SEQUENCE [LARGE SCALE GENOMIC DNA]</scope>
    <source>
        <strain evidence="1 2">56604</strain>
    </source>
</reference>
<sequence>MYIREFSPNLTTKIRPALFEHSRIVLSLALNTLSSFLVSENVGIPTF</sequence>
<evidence type="ECO:0000313" key="2">
    <source>
        <dbReference type="Proteomes" id="UP000058857"/>
    </source>
</evidence>
<name>A0A0S2ISW1_LEPBO</name>
<proteinExistence type="predicted"/>